<comment type="caution">
    <text evidence="1">The sequence shown here is derived from an EMBL/GenBank/DDBJ whole genome shotgun (WGS) entry which is preliminary data.</text>
</comment>
<organism evidence="1 2">
    <name type="scientific">Persea americana</name>
    <name type="common">Avocado</name>
    <dbReference type="NCBI Taxonomy" id="3435"/>
    <lineage>
        <taxon>Eukaryota</taxon>
        <taxon>Viridiplantae</taxon>
        <taxon>Streptophyta</taxon>
        <taxon>Embryophyta</taxon>
        <taxon>Tracheophyta</taxon>
        <taxon>Spermatophyta</taxon>
        <taxon>Magnoliopsida</taxon>
        <taxon>Magnoliidae</taxon>
        <taxon>Laurales</taxon>
        <taxon>Lauraceae</taxon>
        <taxon>Persea</taxon>
    </lineage>
</organism>
<keyword evidence="2" id="KW-1185">Reference proteome</keyword>
<accession>A0ACC2LMN0</accession>
<sequence>MSLFESLGVEDQLCAVITSGVEIRQCHGHAALAHLPDPCIQIKNDPNVHDCTCLHAGWETRVNTQQTDDEEEEEEKGEFNWRVLHFKLQTIHSSSNWNFFKLSHL</sequence>
<evidence type="ECO:0000313" key="2">
    <source>
        <dbReference type="Proteomes" id="UP001234297"/>
    </source>
</evidence>
<name>A0ACC2LMN0_PERAE</name>
<proteinExistence type="predicted"/>
<dbReference type="Proteomes" id="UP001234297">
    <property type="component" value="Chromosome 3"/>
</dbReference>
<evidence type="ECO:0000313" key="1">
    <source>
        <dbReference type="EMBL" id="KAJ8634706.1"/>
    </source>
</evidence>
<gene>
    <name evidence="1" type="ORF">MRB53_008973</name>
</gene>
<reference evidence="1 2" key="1">
    <citation type="journal article" date="2022" name="Hortic Res">
        <title>A haplotype resolved chromosomal level avocado genome allows analysis of novel avocado genes.</title>
        <authorList>
            <person name="Nath O."/>
            <person name="Fletcher S.J."/>
            <person name="Hayward A."/>
            <person name="Shaw L.M."/>
            <person name="Masouleh A.K."/>
            <person name="Furtado A."/>
            <person name="Henry R.J."/>
            <person name="Mitter N."/>
        </authorList>
    </citation>
    <scope>NUCLEOTIDE SEQUENCE [LARGE SCALE GENOMIC DNA]</scope>
    <source>
        <strain evidence="2">cv. Hass</strain>
    </source>
</reference>
<protein>
    <submittedName>
        <fullName evidence="1">Uncharacterized protein</fullName>
    </submittedName>
</protein>
<dbReference type="EMBL" id="CM056811">
    <property type="protein sequence ID" value="KAJ8634706.1"/>
    <property type="molecule type" value="Genomic_DNA"/>
</dbReference>